<dbReference type="PANTHER" id="PTHR37708:SF2">
    <property type="entry name" value="HOMEOBOX HOX-B3-LIKE PROTEIN"/>
    <property type="match status" value="1"/>
</dbReference>
<feature type="compositionally biased region" description="Polar residues" evidence="1">
    <location>
        <begin position="24"/>
        <end position="37"/>
    </location>
</feature>
<dbReference type="AlphaFoldDB" id="A0A6A3B1U6"/>
<feature type="region of interest" description="Disordered" evidence="1">
    <location>
        <begin position="95"/>
        <end position="120"/>
    </location>
</feature>
<reference evidence="2" key="1">
    <citation type="submission" date="2019-09" db="EMBL/GenBank/DDBJ databases">
        <title>Draft genome information of white flower Hibiscus syriacus.</title>
        <authorList>
            <person name="Kim Y.-M."/>
        </authorList>
    </citation>
    <scope>NUCLEOTIDE SEQUENCE [LARGE SCALE GENOMIC DNA]</scope>
    <source>
        <strain evidence="2">YM2019G1</strain>
    </source>
</reference>
<name>A0A6A3B1U6_HIBSY</name>
<sequence>MKHGKQRESEEIEFQQTQKKELVKSSSSLGIPRTCSSVLGPPVPEFSATSRKENRKQPGKKWSKGNDVSLWNWKGTKSGEKKGRLMMITRKSIEELKRDSSSAANAINGENRGGKNTGNR</sequence>
<evidence type="ECO:0000256" key="1">
    <source>
        <dbReference type="SAM" id="MobiDB-lite"/>
    </source>
</evidence>
<organism evidence="2 3">
    <name type="scientific">Hibiscus syriacus</name>
    <name type="common">Rose of Sharon</name>
    <dbReference type="NCBI Taxonomy" id="106335"/>
    <lineage>
        <taxon>Eukaryota</taxon>
        <taxon>Viridiplantae</taxon>
        <taxon>Streptophyta</taxon>
        <taxon>Embryophyta</taxon>
        <taxon>Tracheophyta</taxon>
        <taxon>Spermatophyta</taxon>
        <taxon>Magnoliopsida</taxon>
        <taxon>eudicotyledons</taxon>
        <taxon>Gunneridae</taxon>
        <taxon>Pentapetalae</taxon>
        <taxon>rosids</taxon>
        <taxon>malvids</taxon>
        <taxon>Malvales</taxon>
        <taxon>Malvaceae</taxon>
        <taxon>Malvoideae</taxon>
        <taxon>Hibiscus</taxon>
    </lineage>
</organism>
<dbReference type="PANTHER" id="PTHR37708">
    <property type="entry name" value="HOMEOBOX HOX-B3-LIKE PROTEIN"/>
    <property type="match status" value="1"/>
</dbReference>
<evidence type="ECO:0000313" key="2">
    <source>
        <dbReference type="EMBL" id="KAE8709325.1"/>
    </source>
</evidence>
<dbReference type="Proteomes" id="UP000436088">
    <property type="component" value="Unassembled WGS sequence"/>
</dbReference>
<accession>A0A6A3B1U6</accession>
<keyword evidence="3" id="KW-1185">Reference proteome</keyword>
<dbReference type="EMBL" id="VEPZ02000937">
    <property type="protein sequence ID" value="KAE8709325.1"/>
    <property type="molecule type" value="Genomic_DNA"/>
</dbReference>
<comment type="caution">
    <text evidence="2">The sequence shown here is derived from an EMBL/GenBank/DDBJ whole genome shotgun (WGS) entry which is preliminary data.</text>
</comment>
<protein>
    <submittedName>
        <fullName evidence="2">Uncharacterized protein</fullName>
    </submittedName>
</protein>
<gene>
    <name evidence="2" type="ORF">F3Y22_tig00110332pilonHSYRG01317</name>
</gene>
<proteinExistence type="predicted"/>
<evidence type="ECO:0000313" key="3">
    <source>
        <dbReference type="Proteomes" id="UP000436088"/>
    </source>
</evidence>
<feature type="region of interest" description="Disordered" evidence="1">
    <location>
        <begin position="1"/>
        <end position="76"/>
    </location>
</feature>